<keyword evidence="4" id="KW-1185">Reference proteome</keyword>
<protein>
    <submittedName>
        <fullName evidence="3">Outer membrane scaffolding protein for murein synthesis (MipA/OmpV family)</fullName>
    </submittedName>
</protein>
<keyword evidence="2" id="KW-0732">Signal</keyword>
<accession>A0A369AQ46</accession>
<reference evidence="3 4" key="1">
    <citation type="submission" date="2018-07" db="EMBL/GenBank/DDBJ databases">
        <title>Genomic Encyclopedia of Type Strains, Phase IV (KMG-IV): sequencing the most valuable type-strain genomes for metagenomic binning, comparative biology and taxonomic classification.</title>
        <authorList>
            <person name="Goeker M."/>
        </authorList>
    </citation>
    <scope>NUCLEOTIDE SEQUENCE [LARGE SCALE GENOMIC DNA]</scope>
    <source>
        <strain evidence="3 4">DSM 100911</strain>
    </source>
</reference>
<evidence type="ECO:0000313" key="3">
    <source>
        <dbReference type="EMBL" id="RCX11499.1"/>
    </source>
</evidence>
<proteinExistence type="predicted"/>
<dbReference type="InterPro" id="IPR010583">
    <property type="entry name" value="MipA"/>
</dbReference>
<feature type="signal peptide" evidence="2">
    <location>
        <begin position="1"/>
        <end position="29"/>
    </location>
</feature>
<gene>
    <name evidence="3" type="ORF">DFR45_10120</name>
</gene>
<sequence length="287" mass="30852">MLVRFQSFSAITQAGLALAAIFLQVPARADGAAAAAETKPGSDPATTAQAAAPPPEPFAYTLGLGALRYPRWLGAKSQRTIPIPYVDLNWQDRVELSTTDGLRVDLLHGQHWHGGLVGTLTWGRSRHDLGSAASQLPTFDTTAQAGVYLEYAPMEPLSLGLRWRRDLQATGVVYGDLYAEWDLPRLGYVEHSLKGGVEGMNGRGMRRFFGLDAASAAALGQSPYAPGRGASQYTLEYQAFVPTSAHTGVALDFSWGKLSSSARQSPVIQSYGAPVQRSIMAAFVLHY</sequence>
<name>A0A369AQ46_9BURK</name>
<evidence type="ECO:0000256" key="1">
    <source>
        <dbReference type="SAM" id="MobiDB-lite"/>
    </source>
</evidence>
<dbReference type="OrthoDB" id="5462484at2"/>
<dbReference type="Proteomes" id="UP000252174">
    <property type="component" value="Unassembled WGS sequence"/>
</dbReference>
<evidence type="ECO:0000256" key="2">
    <source>
        <dbReference type="SAM" id="SignalP"/>
    </source>
</evidence>
<dbReference type="AlphaFoldDB" id="A0A369AQ46"/>
<evidence type="ECO:0000313" key="4">
    <source>
        <dbReference type="Proteomes" id="UP000252174"/>
    </source>
</evidence>
<dbReference type="EMBL" id="QPJU01000001">
    <property type="protein sequence ID" value="RCX11499.1"/>
    <property type="molecule type" value="Genomic_DNA"/>
</dbReference>
<dbReference type="Pfam" id="PF06629">
    <property type="entry name" value="MipA"/>
    <property type="match status" value="1"/>
</dbReference>
<organism evidence="3 4">
    <name type="scientific">Extensimonas vulgaris</name>
    <dbReference type="NCBI Taxonomy" id="1031594"/>
    <lineage>
        <taxon>Bacteria</taxon>
        <taxon>Pseudomonadati</taxon>
        <taxon>Pseudomonadota</taxon>
        <taxon>Betaproteobacteria</taxon>
        <taxon>Burkholderiales</taxon>
        <taxon>Comamonadaceae</taxon>
        <taxon>Extensimonas</taxon>
    </lineage>
</organism>
<feature type="chain" id="PRO_5017050118" evidence="2">
    <location>
        <begin position="30"/>
        <end position="287"/>
    </location>
</feature>
<comment type="caution">
    <text evidence="3">The sequence shown here is derived from an EMBL/GenBank/DDBJ whole genome shotgun (WGS) entry which is preliminary data.</text>
</comment>
<feature type="region of interest" description="Disordered" evidence="1">
    <location>
        <begin position="34"/>
        <end position="54"/>
    </location>
</feature>